<proteinExistence type="predicted"/>
<evidence type="ECO:0000313" key="1">
    <source>
        <dbReference type="EMBL" id="PXX45175.1"/>
    </source>
</evidence>
<dbReference type="OrthoDB" id="8781918at2"/>
<reference evidence="1 2" key="1">
    <citation type="submission" date="2018-05" db="EMBL/GenBank/DDBJ databases">
        <title>Genomic Encyclopedia of Type Strains, Phase IV (KMG-IV): sequencing the most valuable type-strain genomes for metagenomic binning, comparative biology and taxonomic classification.</title>
        <authorList>
            <person name="Goeker M."/>
        </authorList>
    </citation>
    <scope>NUCLEOTIDE SEQUENCE [LARGE SCALE GENOMIC DNA]</scope>
    <source>
        <strain evidence="1 2">DSM 19792</strain>
    </source>
</reference>
<organism evidence="1 2">
    <name type="scientific">Undibacterium pigrum</name>
    <dbReference type="NCBI Taxonomy" id="401470"/>
    <lineage>
        <taxon>Bacteria</taxon>
        <taxon>Pseudomonadati</taxon>
        <taxon>Pseudomonadota</taxon>
        <taxon>Betaproteobacteria</taxon>
        <taxon>Burkholderiales</taxon>
        <taxon>Oxalobacteraceae</taxon>
        <taxon>Undibacterium</taxon>
    </lineage>
</organism>
<keyword evidence="2" id="KW-1185">Reference proteome</keyword>
<accession>A0A318JWT5</accession>
<gene>
    <name evidence="1" type="ORF">DFR42_102403</name>
</gene>
<dbReference type="Proteomes" id="UP000247792">
    <property type="component" value="Unassembled WGS sequence"/>
</dbReference>
<protein>
    <submittedName>
        <fullName evidence="1">Uncharacterized protein</fullName>
    </submittedName>
</protein>
<comment type="caution">
    <text evidence="1">The sequence shown here is derived from an EMBL/GenBank/DDBJ whole genome shotgun (WGS) entry which is preliminary data.</text>
</comment>
<dbReference type="RefSeq" id="WP_110254637.1">
    <property type="nucleotide sequence ID" value="NZ_QJKB01000002.1"/>
</dbReference>
<name>A0A318JWT5_9BURK</name>
<sequence>MSDKNIKDSNIDMDLADAEFDAFLQGGDELALLLQDLPQDTPSAELDAAIMADAAAALTATSSKPAVAPVTDAVIAPVIEPRADSMLAAANDAQNPEASRHRPSFLWRWKTPLGLAASVMLAVPLFFSHQEHEAEIEAANTGPAPEKIFYPREVKNKEIVPVPAVAEMAQAAPMPQRQPDTERKIAAKDVATESSVKSERRADVEMKPAPVIVADTAAKPVLAAPPMPVVASPAPVVIAEAPPPAPKAAAAVIANEKMPEVVRAAEAERARNTDSFKVAAREEAPRHLAKVAEAEGRLQTATPPVMARSAAAPAAPAPAAAPAAAPVYATAPAPRATMDSMVADKKLDVQGNSPARVIVPLPLQSLAPLPPAPLPDAPDWLAKIEKLLKEKQHQEALEEWKKFRTTYPNFVVDKSLQKQIDVLQK</sequence>
<evidence type="ECO:0000313" key="2">
    <source>
        <dbReference type="Proteomes" id="UP000247792"/>
    </source>
</evidence>
<dbReference type="AlphaFoldDB" id="A0A318JWT5"/>
<dbReference type="EMBL" id="QJKB01000002">
    <property type="protein sequence ID" value="PXX45175.1"/>
    <property type="molecule type" value="Genomic_DNA"/>
</dbReference>